<evidence type="ECO:0000313" key="5">
    <source>
        <dbReference type="EMBL" id="QLH85062.1"/>
    </source>
</evidence>
<evidence type="ECO:0000256" key="3">
    <source>
        <dbReference type="ARBA" id="ARBA00022840"/>
    </source>
</evidence>
<dbReference type="GeneID" id="56084908"/>
<dbReference type="Pfam" id="PF08406">
    <property type="entry name" value="CbbQ_C"/>
    <property type="match status" value="1"/>
</dbReference>
<dbReference type="GO" id="GO:0005524">
    <property type="term" value="F:ATP binding"/>
    <property type="evidence" value="ECO:0007669"/>
    <property type="project" value="UniProtKB-KW"/>
</dbReference>
<dbReference type="PANTHER" id="PTHR42759:SF1">
    <property type="entry name" value="MAGNESIUM-CHELATASE SUBUNIT CHLD"/>
    <property type="match status" value="1"/>
</dbReference>
<dbReference type="InterPro" id="IPR027417">
    <property type="entry name" value="P-loop_NTPase"/>
</dbReference>
<dbReference type="OrthoDB" id="9837at2157"/>
<dbReference type="Proteomes" id="UP000509346">
    <property type="component" value="Chromosome"/>
</dbReference>
<dbReference type="InterPro" id="IPR013615">
    <property type="entry name" value="CbbQ_C"/>
</dbReference>
<dbReference type="InterPro" id="IPR050764">
    <property type="entry name" value="CbbQ/NirQ/NorQ/GpvN"/>
</dbReference>
<dbReference type="PANTHER" id="PTHR42759">
    <property type="entry name" value="MOXR FAMILY PROTEIN"/>
    <property type="match status" value="1"/>
</dbReference>
<evidence type="ECO:0000256" key="2">
    <source>
        <dbReference type="ARBA" id="ARBA00022741"/>
    </source>
</evidence>
<proteinExistence type="inferred from homology"/>
<keyword evidence="3" id="KW-0067">ATP-binding</keyword>
<organism evidence="5 6">
    <name type="scientific">Halosimplex pelagicum</name>
    <dbReference type="NCBI Taxonomy" id="869886"/>
    <lineage>
        <taxon>Archaea</taxon>
        <taxon>Methanobacteriati</taxon>
        <taxon>Methanobacteriota</taxon>
        <taxon>Stenosarchaea group</taxon>
        <taxon>Halobacteria</taxon>
        <taxon>Halobacteriales</taxon>
        <taxon>Haloarculaceae</taxon>
        <taxon>Halosimplex</taxon>
    </lineage>
</organism>
<dbReference type="EMBL" id="CP058909">
    <property type="protein sequence ID" value="QLH85062.1"/>
    <property type="molecule type" value="Genomic_DNA"/>
</dbReference>
<feature type="domain" description="AAA+ ATPase" evidence="4">
    <location>
        <begin position="59"/>
        <end position="220"/>
    </location>
</feature>
<evidence type="ECO:0000313" key="6">
    <source>
        <dbReference type="Proteomes" id="UP000509346"/>
    </source>
</evidence>
<dbReference type="InterPro" id="IPR011704">
    <property type="entry name" value="ATPase_dyneun-rel_AAA"/>
</dbReference>
<evidence type="ECO:0000259" key="4">
    <source>
        <dbReference type="SMART" id="SM00382"/>
    </source>
</evidence>
<accession>A0A7D5PEE1</accession>
<name>A0A7D5PEE1_9EURY</name>
<evidence type="ECO:0000256" key="1">
    <source>
        <dbReference type="ARBA" id="ARBA00009417"/>
    </source>
</evidence>
<dbReference type="GO" id="GO:0016887">
    <property type="term" value="F:ATP hydrolysis activity"/>
    <property type="evidence" value="ECO:0007669"/>
    <property type="project" value="InterPro"/>
</dbReference>
<dbReference type="SUPFAM" id="SSF52540">
    <property type="entry name" value="P-loop containing nucleoside triphosphate hydrolases"/>
    <property type="match status" value="1"/>
</dbReference>
<dbReference type="InterPro" id="IPR003593">
    <property type="entry name" value="AAA+_ATPase"/>
</dbReference>
<reference evidence="5 6" key="1">
    <citation type="submission" date="2020-07" db="EMBL/GenBank/DDBJ databases">
        <title>Halosimplex litoreum sp. nov. and Halosimplex rubrum sp. nov., isolated from different salt environments.</title>
        <authorList>
            <person name="Cui H."/>
        </authorList>
    </citation>
    <scope>NUCLEOTIDE SEQUENCE [LARGE SCALE GENOMIC DNA]</scope>
    <source>
        <strain evidence="5 6">R2</strain>
    </source>
</reference>
<keyword evidence="6" id="KW-1185">Reference proteome</keyword>
<dbReference type="Pfam" id="PF07728">
    <property type="entry name" value="AAA_5"/>
    <property type="match status" value="1"/>
</dbReference>
<comment type="similarity">
    <text evidence="1">Belongs to the CbbQ/NirQ/NorQ/GpvN family.</text>
</comment>
<dbReference type="KEGG" id="hpel:HZS54_19925"/>
<dbReference type="CDD" id="cd00009">
    <property type="entry name" value="AAA"/>
    <property type="match status" value="1"/>
</dbReference>
<gene>
    <name evidence="5" type="ORF">HZS54_19925</name>
</gene>
<protein>
    <submittedName>
        <fullName evidence="5">MoxR family ATPase</fullName>
    </submittedName>
</protein>
<dbReference type="RefSeq" id="WP_179923086.1">
    <property type="nucleotide sequence ID" value="NZ_CP058909.1"/>
</dbReference>
<keyword evidence="2" id="KW-0547">Nucleotide-binding</keyword>
<dbReference type="Gene3D" id="3.40.50.300">
    <property type="entry name" value="P-loop containing nucleotide triphosphate hydrolases"/>
    <property type="match status" value="1"/>
</dbReference>
<dbReference type="AlphaFoldDB" id="A0A7D5PEE1"/>
<dbReference type="SMART" id="SM00382">
    <property type="entry name" value="AAA"/>
    <property type="match status" value="1"/>
</dbReference>
<sequence>MANETTTVGSRTGESFSELSILANTGHENIPSLEQDAYHHRQIEGDRTDVEIVTRALELEMNVVLKGPPGVGKSFLTRYLCAMTNRPLYRVTLSETTYKEDLLGHLHLVSSDSGDTVTEWIDGPLTRAVREGGLLLLDEINAADANTVAALNAVMEQRATRSLTIPQTGEQITPHEEFRVVATSNPGYQGTYELNDAFEDRFRHVKLSYLPQSVEADLIFDRTELDRGKEDQITELVSFASRLREAYMDGELSTPITTRELVRIARFMEDDFMPLQEAARSELVARVDEYDESLVRTLIDKRL</sequence>